<evidence type="ECO:0000256" key="4">
    <source>
        <dbReference type="ARBA" id="ARBA00023002"/>
    </source>
</evidence>
<sequence length="468" mass="50386">MGLARTTVAIGLLSATAFTLTGGKIMPPNVLDCCLRLDRGHPGQLVWPSSSSYAGLGQRWSEAAQLGPSCIFQPISVDDVSTALRTFMIGDCAFAVKSGGGAPNAGDNDIDNGITVDLGALNDVTVASNGQVVQTGSATIYYQILKALDHTDIKIPGACCNWVATSGLALTGGISMFSSRAGFVADSMVNFEVVLGTGEIINANGTHNSDLFVALKGGGSNFGLVTRFDFAALPKSPIWGGQIVYPFEATNAVLEALSGFVEANAKDPASGMRLEISMNSTTRDAKITSYVWNTMGLQAPLALLPFTRIQPQLASNLYRSSLLDWISHSSPEQSAHPVRRSMFATVTVIKSRRVVKAIHDWTKSLFDRYSHLSDVKWLWSFDPLPRFYLQNHGQNAMGLNNTRDDLIVILLSPTWLSAAYDELIHTALESWVSGINRIAQSTDLSHPFLHMGYAAPFQDPLLAMGRVV</sequence>
<comment type="similarity">
    <text evidence="1">Belongs to the oxygen-dependent FAD-linked oxidoreductase family.</text>
</comment>
<dbReference type="OrthoDB" id="2151789at2759"/>
<proteinExistence type="inferred from homology"/>
<gene>
    <name evidence="7" type="ORF">M409DRAFT_30959</name>
</gene>
<evidence type="ECO:0000256" key="1">
    <source>
        <dbReference type="ARBA" id="ARBA00005466"/>
    </source>
</evidence>
<organism evidence="7 8">
    <name type="scientific">Zasmidium cellare ATCC 36951</name>
    <dbReference type="NCBI Taxonomy" id="1080233"/>
    <lineage>
        <taxon>Eukaryota</taxon>
        <taxon>Fungi</taxon>
        <taxon>Dikarya</taxon>
        <taxon>Ascomycota</taxon>
        <taxon>Pezizomycotina</taxon>
        <taxon>Dothideomycetes</taxon>
        <taxon>Dothideomycetidae</taxon>
        <taxon>Mycosphaerellales</taxon>
        <taxon>Mycosphaerellaceae</taxon>
        <taxon>Zasmidium</taxon>
    </lineage>
</organism>
<evidence type="ECO:0000256" key="2">
    <source>
        <dbReference type="ARBA" id="ARBA00022630"/>
    </source>
</evidence>
<keyword evidence="3" id="KW-0274">FAD</keyword>
<dbReference type="InterPro" id="IPR016169">
    <property type="entry name" value="FAD-bd_PCMH_sub2"/>
</dbReference>
<keyword evidence="5" id="KW-0732">Signal</keyword>
<dbReference type="AlphaFoldDB" id="A0A6A6BV32"/>
<dbReference type="GO" id="GO:0016491">
    <property type="term" value="F:oxidoreductase activity"/>
    <property type="evidence" value="ECO:0007669"/>
    <property type="project" value="UniProtKB-KW"/>
</dbReference>
<feature type="chain" id="PRO_5025437584" description="FAD-binding PCMH-type domain-containing protein" evidence="5">
    <location>
        <begin position="24"/>
        <end position="468"/>
    </location>
</feature>
<dbReference type="PROSITE" id="PS51387">
    <property type="entry name" value="FAD_PCMH"/>
    <property type="match status" value="1"/>
</dbReference>
<evidence type="ECO:0000256" key="3">
    <source>
        <dbReference type="ARBA" id="ARBA00022827"/>
    </source>
</evidence>
<reference evidence="7" key="1">
    <citation type="journal article" date="2020" name="Stud. Mycol.">
        <title>101 Dothideomycetes genomes: a test case for predicting lifestyles and emergence of pathogens.</title>
        <authorList>
            <person name="Haridas S."/>
            <person name="Albert R."/>
            <person name="Binder M."/>
            <person name="Bloem J."/>
            <person name="Labutti K."/>
            <person name="Salamov A."/>
            <person name="Andreopoulos B."/>
            <person name="Baker S."/>
            <person name="Barry K."/>
            <person name="Bills G."/>
            <person name="Bluhm B."/>
            <person name="Cannon C."/>
            <person name="Castanera R."/>
            <person name="Culley D."/>
            <person name="Daum C."/>
            <person name="Ezra D."/>
            <person name="Gonzalez J."/>
            <person name="Henrissat B."/>
            <person name="Kuo A."/>
            <person name="Liang C."/>
            <person name="Lipzen A."/>
            <person name="Lutzoni F."/>
            <person name="Magnuson J."/>
            <person name="Mondo S."/>
            <person name="Nolan M."/>
            <person name="Ohm R."/>
            <person name="Pangilinan J."/>
            <person name="Park H.-J."/>
            <person name="Ramirez L."/>
            <person name="Alfaro M."/>
            <person name="Sun H."/>
            <person name="Tritt A."/>
            <person name="Yoshinaga Y."/>
            <person name="Zwiers L.-H."/>
            <person name="Turgeon B."/>
            <person name="Goodwin S."/>
            <person name="Spatafora J."/>
            <person name="Crous P."/>
            <person name="Grigoriev I."/>
        </authorList>
    </citation>
    <scope>NUCLEOTIDE SEQUENCE</scope>
    <source>
        <strain evidence="7">ATCC 36951</strain>
    </source>
</reference>
<keyword evidence="4" id="KW-0560">Oxidoreductase</keyword>
<dbReference type="Gene3D" id="3.30.465.10">
    <property type="match status" value="1"/>
</dbReference>
<dbReference type="Pfam" id="PF01565">
    <property type="entry name" value="FAD_binding_4"/>
    <property type="match status" value="1"/>
</dbReference>
<accession>A0A6A6BV32</accession>
<dbReference type="InterPro" id="IPR050416">
    <property type="entry name" value="FAD-linked_Oxidoreductase"/>
</dbReference>
<name>A0A6A6BV32_ZASCE</name>
<dbReference type="EMBL" id="ML993657">
    <property type="protein sequence ID" value="KAF2158555.1"/>
    <property type="molecule type" value="Genomic_DNA"/>
</dbReference>
<dbReference type="PANTHER" id="PTHR42973">
    <property type="entry name" value="BINDING OXIDOREDUCTASE, PUTATIVE (AFU_ORTHOLOGUE AFUA_1G17690)-RELATED"/>
    <property type="match status" value="1"/>
</dbReference>
<dbReference type="Proteomes" id="UP000799537">
    <property type="component" value="Unassembled WGS sequence"/>
</dbReference>
<evidence type="ECO:0000256" key="5">
    <source>
        <dbReference type="SAM" id="SignalP"/>
    </source>
</evidence>
<dbReference type="InterPro" id="IPR016166">
    <property type="entry name" value="FAD-bd_PCMH"/>
</dbReference>
<dbReference type="GeneID" id="54563415"/>
<protein>
    <recommendedName>
        <fullName evidence="6">FAD-binding PCMH-type domain-containing protein</fullName>
    </recommendedName>
</protein>
<feature type="signal peptide" evidence="5">
    <location>
        <begin position="1"/>
        <end position="23"/>
    </location>
</feature>
<evidence type="ECO:0000313" key="7">
    <source>
        <dbReference type="EMBL" id="KAF2158555.1"/>
    </source>
</evidence>
<dbReference type="RefSeq" id="XP_033659444.1">
    <property type="nucleotide sequence ID" value="XM_033810143.1"/>
</dbReference>
<dbReference type="GO" id="GO:0071949">
    <property type="term" value="F:FAD binding"/>
    <property type="evidence" value="ECO:0007669"/>
    <property type="project" value="InterPro"/>
</dbReference>
<evidence type="ECO:0000313" key="8">
    <source>
        <dbReference type="Proteomes" id="UP000799537"/>
    </source>
</evidence>
<dbReference type="InterPro" id="IPR006094">
    <property type="entry name" value="Oxid_FAD_bind_N"/>
</dbReference>
<dbReference type="SUPFAM" id="SSF56176">
    <property type="entry name" value="FAD-binding/transporter-associated domain-like"/>
    <property type="match status" value="1"/>
</dbReference>
<keyword evidence="2" id="KW-0285">Flavoprotein</keyword>
<dbReference type="PANTHER" id="PTHR42973:SF53">
    <property type="entry name" value="FAD-BINDING PCMH-TYPE DOMAIN-CONTAINING PROTEIN-RELATED"/>
    <property type="match status" value="1"/>
</dbReference>
<dbReference type="InterPro" id="IPR036318">
    <property type="entry name" value="FAD-bd_PCMH-like_sf"/>
</dbReference>
<feature type="domain" description="FAD-binding PCMH-type" evidence="6">
    <location>
        <begin position="64"/>
        <end position="235"/>
    </location>
</feature>
<evidence type="ECO:0000259" key="6">
    <source>
        <dbReference type="PROSITE" id="PS51387"/>
    </source>
</evidence>
<keyword evidence="8" id="KW-1185">Reference proteome</keyword>